<proteinExistence type="predicted"/>
<feature type="non-terminal residue" evidence="2">
    <location>
        <position position="67"/>
    </location>
</feature>
<gene>
    <name evidence="2" type="ORF">METZ01_LOCUS401520</name>
</gene>
<dbReference type="EMBL" id="UINC01153765">
    <property type="protein sequence ID" value="SVD48666.1"/>
    <property type="molecule type" value="Genomic_DNA"/>
</dbReference>
<dbReference type="SUPFAM" id="SSF56235">
    <property type="entry name" value="N-terminal nucleophile aminohydrolases (Ntn hydrolases)"/>
    <property type="match status" value="1"/>
</dbReference>
<dbReference type="InterPro" id="IPR017932">
    <property type="entry name" value="GATase_2_dom"/>
</dbReference>
<name>A0A382VQ00_9ZZZZ</name>
<protein>
    <recommendedName>
        <fullName evidence="1">Glutamine amidotransferase type-2 domain-containing protein</fullName>
    </recommendedName>
</protein>
<dbReference type="Gene3D" id="3.60.20.10">
    <property type="entry name" value="Glutamine Phosphoribosylpyrophosphate, subunit 1, domain 1"/>
    <property type="match status" value="1"/>
</dbReference>
<sequence length="67" mass="7318">MCGISGIIDHHPVTRNLVTSIANLEYRGYDSCGMALLNGKGIEVRKNTGGVQEVRSREKLDNMTGKL</sequence>
<dbReference type="InterPro" id="IPR029055">
    <property type="entry name" value="Ntn_hydrolases_N"/>
</dbReference>
<evidence type="ECO:0000313" key="2">
    <source>
        <dbReference type="EMBL" id="SVD48666.1"/>
    </source>
</evidence>
<accession>A0A382VQ00</accession>
<dbReference type="AlphaFoldDB" id="A0A382VQ00"/>
<feature type="domain" description="Glutamine amidotransferase type-2" evidence="1">
    <location>
        <begin position="2"/>
        <end position="67"/>
    </location>
</feature>
<evidence type="ECO:0000259" key="1">
    <source>
        <dbReference type="PROSITE" id="PS51278"/>
    </source>
</evidence>
<reference evidence="2" key="1">
    <citation type="submission" date="2018-05" db="EMBL/GenBank/DDBJ databases">
        <authorList>
            <person name="Lanie J.A."/>
            <person name="Ng W.-L."/>
            <person name="Kazmierczak K.M."/>
            <person name="Andrzejewski T.M."/>
            <person name="Davidsen T.M."/>
            <person name="Wayne K.J."/>
            <person name="Tettelin H."/>
            <person name="Glass J.I."/>
            <person name="Rusch D."/>
            <person name="Podicherti R."/>
            <person name="Tsui H.-C.T."/>
            <person name="Winkler M.E."/>
        </authorList>
    </citation>
    <scope>NUCLEOTIDE SEQUENCE</scope>
</reference>
<dbReference type="PROSITE" id="PS51278">
    <property type="entry name" value="GATASE_TYPE_2"/>
    <property type="match status" value="1"/>
</dbReference>
<organism evidence="2">
    <name type="scientific">marine metagenome</name>
    <dbReference type="NCBI Taxonomy" id="408172"/>
    <lineage>
        <taxon>unclassified sequences</taxon>
        <taxon>metagenomes</taxon>
        <taxon>ecological metagenomes</taxon>
    </lineage>
</organism>